<accession>I4A0C6</accession>
<keyword evidence="1" id="KW-1133">Transmembrane helix</keyword>
<keyword evidence="1" id="KW-0812">Transmembrane</keyword>
<evidence type="ECO:0000313" key="3">
    <source>
        <dbReference type="EMBL" id="AFL97410.1"/>
    </source>
</evidence>
<name>I4A0C6_ORNRL</name>
<dbReference type="RefSeq" id="WP_014790975.1">
    <property type="nucleotide sequence ID" value="NC_018016.1"/>
</dbReference>
<evidence type="ECO:0000256" key="1">
    <source>
        <dbReference type="SAM" id="Phobius"/>
    </source>
</evidence>
<dbReference type="STRING" id="867902.Ornrh_1227"/>
<organism evidence="3 4">
    <name type="scientific">Ornithobacterium rhinotracheale (strain ATCC 51463 / DSM 15997 / CCUG 23171 / CIP 104009 / LMG 9086)</name>
    <dbReference type="NCBI Taxonomy" id="867902"/>
    <lineage>
        <taxon>Bacteria</taxon>
        <taxon>Pseudomonadati</taxon>
        <taxon>Bacteroidota</taxon>
        <taxon>Flavobacteriia</taxon>
        <taxon>Flavobacteriales</taxon>
        <taxon>Weeksellaceae</taxon>
        <taxon>Ornithobacterium</taxon>
    </lineage>
</organism>
<dbReference type="Proteomes" id="UP000006051">
    <property type="component" value="Chromosome"/>
</dbReference>
<feature type="chain" id="PRO_5003685212" description="Signal peptidase" evidence="2">
    <location>
        <begin position="20"/>
        <end position="69"/>
    </location>
</feature>
<sequence length="69" mass="7216">MKKLISSLLFMLLSVFSFAANNPGAPGTGGSPEEPPAPIDSNALILLGAAVILIVAYAMYKRINAKRLA</sequence>
<evidence type="ECO:0000256" key="2">
    <source>
        <dbReference type="SAM" id="SignalP"/>
    </source>
</evidence>
<proteinExistence type="predicted"/>
<feature type="transmembrane region" description="Helical" evidence="1">
    <location>
        <begin position="43"/>
        <end position="60"/>
    </location>
</feature>
<dbReference type="GeneID" id="71568969"/>
<feature type="signal peptide" evidence="2">
    <location>
        <begin position="1"/>
        <end position="19"/>
    </location>
</feature>
<evidence type="ECO:0000313" key="4">
    <source>
        <dbReference type="Proteomes" id="UP000006051"/>
    </source>
</evidence>
<reference evidence="3 4" key="1">
    <citation type="submission" date="2012-06" db="EMBL/GenBank/DDBJ databases">
        <title>The complete genome of Ornithobacterium rhinotracheale DSM 15997.</title>
        <authorList>
            <consortium name="US DOE Joint Genome Institute (JGI-PGF)"/>
            <person name="Lucas S."/>
            <person name="Copeland A."/>
            <person name="Lapidus A."/>
            <person name="Goodwin L."/>
            <person name="Pitluck S."/>
            <person name="Peters L."/>
            <person name="Mikhailova N."/>
            <person name="Teshima H."/>
            <person name="Kyrpides N."/>
            <person name="Mavromatis K."/>
            <person name="Pagani I."/>
            <person name="Ivanova N."/>
            <person name="Ovchinnikova G."/>
            <person name="Zeytun A."/>
            <person name="Detter J.C."/>
            <person name="Han C."/>
            <person name="Land M."/>
            <person name="Hauser L."/>
            <person name="Markowitz V."/>
            <person name="Cheng J.-F."/>
            <person name="Hugenholtz P."/>
            <person name="Woyke T."/>
            <person name="Wu D."/>
            <person name="Lang E."/>
            <person name="Kopitz M."/>
            <person name="Brambilla E."/>
            <person name="Klenk H.-P."/>
            <person name="Eisen J.A."/>
        </authorList>
    </citation>
    <scope>NUCLEOTIDE SEQUENCE [LARGE SCALE GENOMIC DNA]</scope>
    <source>
        <strain evidence="4">ATCC 51463 / DSM 15997 / CCUG 23171 / LMG 9086</strain>
    </source>
</reference>
<protein>
    <recommendedName>
        <fullName evidence="5">Signal peptidase</fullName>
    </recommendedName>
</protein>
<dbReference type="KEGG" id="orh:Ornrh_1227"/>
<dbReference type="HOGENOM" id="CLU_2956107_0_0_10"/>
<dbReference type="EMBL" id="CP003283">
    <property type="protein sequence ID" value="AFL97410.1"/>
    <property type="molecule type" value="Genomic_DNA"/>
</dbReference>
<evidence type="ECO:0008006" key="5">
    <source>
        <dbReference type="Google" id="ProtNLM"/>
    </source>
</evidence>
<gene>
    <name evidence="3" type="ordered locus">Ornrh_1227</name>
</gene>
<dbReference type="AlphaFoldDB" id="I4A0C6"/>
<keyword evidence="2" id="KW-0732">Signal</keyword>
<keyword evidence="1" id="KW-0472">Membrane</keyword>
<keyword evidence="4" id="KW-1185">Reference proteome</keyword>